<dbReference type="EMBL" id="ABJB011119375">
    <property type="status" value="NOT_ANNOTATED_CDS"/>
    <property type="molecule type" value="Genomic_DNA"/>
</dbReference>
<dbReference type="PANTHER" id="PTHR45703">
    <property type="entry name" value="DYNEIN HEAVY CHAIN"/>
    <property type="match status" value="1"/>
</dbReference>
<gene>
    <name evidence="4" type="ORF">IscW_ISCW023535</name>
</gene>
<dbReference type="Proteomes" id="UP000001555">
    <property type="component" value="Unassembled WGS sequence"/>
</dbReference>
<dbReference type="VEuPathDB" id="VectorBase:ISCP_014696"/>
<dbReference type="AlphaFoldDB" id="B7QH08"/>
<evidence type="ECO:0000313" key="5">
    <source>
        <dbReference type="EnsemblMetazoa" id="ISCW023535-PA"/>
    </source>
</evidence>
<organism>
    <name type="scientific">Ixodes scapularis</name>
    <name type="common">Black-legged tick</name>
    <name type="synonym">Deer tick</name>
    <dbReference type="NCBI Taxonomy" id="6945"/>
    <lineage>
        <taxon>Eukaryota</taxon>
        <taxon>Metazoa</taxon>
        <taxon>Ecdysozoa</taxon>
        <taxon>Arthropoda</taxon>
        <taxon>Chelicerata</taxon>
        <taxon>Arachnida</taxon>
        <taxon>Acari</taxon>
        <taxon>Parasitiformes</taxon>
        <taxon>Ixodida</taxon>
        <taxon>Ixodoidea</taxon>
        <taxon>Ixodidae</taxon>
        <taxon>Ixodinae</taxon>
        <taxon>Ixodes</taxon>
    </lineage>
</organism>
<accession>B7QH08</accession>
<dbReference type="InterPro" id="IPR026983">
    <property type="entry name" value="DHC"/>
</dbReference>
<dbReference type="EMBL" id="ABJB010336664">
    <property type="status" value="NOT_ANNOTATED_CDS"/>
    <property type="molecule type" value="Genomic_DNA"/>
</dbReference>
<protein>
    <submittedName>
        <fullName evidence="4 5">Cytoplasmic dynein heavy chain, putative</fullName>
    </submittedName>
</protein>
<dbReference type="GO" id="GO:0045505">
    <property type="term" value="F:dynein intermediate chain binding"/>
    <property type="evidence" value="ECO:0007669"/>
    <property type="project" value="InterPro"/>
</dbReference>
<dbReference type="GO" id="GO:0007018">
    <property type="term" value="P:microtubule-based movement"/>
    <property type="evidence" value="ECO:0007669"/>
    <property type="project" value="InterPro"/>
</dbReference>
<dbReference type="VEuPathDB" id="VectorBase:ISCW023535"/>
<name>B7QH08_IXOSC</name>
<feature type="non-terminal residue" evidence="4">
    <location>
        <position position="561"/>
    </location>
</feature>
<dbReference type="EMBL" id="ABJB010644877">
    <property type="status" value="NOT_ANNOTATED_CDS"/>
    <property type="molecule type" value="Genomic_DNA"/>
</dbReference>
<dbReference type="OrthoDB" id="447173at2759"/>
<comment type="similarity">
    <text evidence="1">Belongs to the dynein heavy chain family.</text>
</comment>
<dbReference type="Gene3D" id="3.40.50.300">
    <property type="entry name" value="P-loop containing nucleotide triphosphate hydrolases"/>
    <property type="match status" value="2"/>
</dbReference>
<feature type="non-terminal residue" evidence="4">
    <location>
        <position position="1"/>
    </location>
</feature>
<dbReference type="Pfam" id="PF12780">
    <property type="entry name" value="AAA_8"/>
    <property type="match status" value="1"/>
</dbReference>
<reference evidence="4 6" key="1">
    <citation type="submission" date="2008-03" db="EMBL/GenBank/DDBJ databases">
        <title>Annotation of Ixodes scapularis.</title>
        <authorList>
            <consortium name="Ixodes scapularis Genome Project Consortium"/>
            <person name="Caler E."/>
            <person name="Hannick L.I."/>
            <person name="Bidwell S."/>
            <person name="Joardar V."/>
            <person name="Thiagarajan M."/>
            <person name="Amedeo P."/>
            <person name="Galinsky K.J."/>
            <person name="Schobel S."/>
            <person name="Inman J."/>
            <person name="Hostetler J."/>
            <person name="Miller J."/>
            <person name="Hammond M."/>
            <person name="Megy K."/>
            <person name="Lawson D."/>
            <person name="Kodira C."/>
            <person name="Sutton G."/>
            <person name="Meyer J."/>
            <person name="Hill C.A."/>
            <person name="Birren B."/>
            <person name="Nene V."/>
            <person name="Collins F."/>
            <person name="Alarcon-Chaidez F."/>
            <person name="Wikel S."/>
            <person name="Strausberg R."/>
        </authorList>
    </citation>
    <scope>NUCLEOTIDE SEQUENCE [LARGE SCALE GENOMIC DNA]</scope>
    <source>
        <strain evidence="6">Wikel</strain>
        <strain evidence="4">Wikel colony</strain>
    </source>
</reference>
<dbReference type="STRING" id="6945.B7QH08"/>
<dbReference type="EnsemblMetazoa" id="ISCW023535-RA">
    <property type="protein sequence ID" value="ISCW023535-PA"/>
    <property type="gene ID" value="ISCW023535"/>
</dbReference>
<dbReference type="InterPro" id="IPR054354">
    <property type="entry name" value="DYNC2H1-like_lid"/>
</dbReference>
<dbReference type="InterPro" id="IPR027417">
    <property type="entry name" value="P-loop_NTPase"/>
</dbReference>
<feature type="domain" description="Dynein 2 heavy chain 1 cytoplasmic ATPase lid" evidence="3">
    <location>
        <begin position="249"/>
        <end position="333"/>
    </location>
</feature>
<dbReference type="GO" id="GO:0051959">
    <property type="term" value="F:dynein light intermediate chain binding"/>
    <property type="evidence" value="ECO:0007669"/>
    <property type="project" value="InterPro"/>
</dbReference>
<dbReference type="GO" id="GO:0030286">
    <property type="term" value="C:dynein complex"/>
    <property type="evidence" value="ECO:0007669"/>
    <property type="project" value="InterPro"/>
</dbReference>
<proteinExistence type="inferred from homology"/>
<dbReference type="PaxDb" id="6945-B7QH08"/>
<dbReference type="EMBL" id="ABJB010723719">
    <property type="status" value="NOT_ANNOTATED_CDS"/>
    <property type="molecule type" value="Genomic_DNA"/>
</dbReference>
<evidence type="ECO:0000256" key="1">
    <source>
        <dbReference type="ARBA" id="ARBA00008887"/>
    </source>
</evidence>
<evidence type="ECO:0000313" key="6">
    <source>
        <dbReference type="Proteomes" id="UP000001555"/>
    </source>
</evidence>
<sequence length="561" mass="63096">GSLPETEPKSIHEPWAPSCFELYLWCWVQPFLNVSLQESVEVSLSALAGPSPPVVETVDVLRSADLILPWLSSGVEPLLVVGPEGCGKRWGPKLSRFAFSRGIFPRMQSETAAVKISTRNETKQWSFQITPIRRASRGRRRCIHIALRIHLAWMDKRVTSHARAGAPEWMVSASLVVSYRGFYDQDLDWVGLERIQIVATMSSGSSLGKHRLSTRFTSLARILALQYPEKEQLVRVYSAYLRPVMVHLAGKPSDWSSPPKLDTLAASMVLLLEQMQSKFSVDDQSHYVFTPKTLTEWTRGLLRYSTAGSPSVLEPWVYEGCRLLRDRLADDEARARFDAILSGILRSDWGDSSALEQARADVQHAVARRAAYSLRPKVCLSPPWNVSFMKTHTFLSFFLSGCFYVSQGGAFSSHASELGRSLSRLERSDWEGIVRKAVSTYGEPLPLRILRWTFFSIYGRPIIFVQIFKKKIGLYSKNFGTSVDPQIVQASGIENQQMLLLLEDHQLSDPESLEIVNGLLATGEVPGLFRQEELEPLLAPLRDQAAEEGYRGSALSYFCHR</sequence>
<dbReference type="Gene3D" id="1.20.920.30">
    <property type="match status" value="1"/>
</dbReference>
<dbReference type="InterPro" id="IPR024317">
    <property type="entry name" value="Dynein_heavy_chain_D4_dom"/>
</dbReference>
<feature type="domain" description="Dynein heavy chain AAA module D4" evidence="2">
    <location>
        <begin position="486"/>
        <end position="558"/>
    </location>
</feature>
<reference evidence="5" key="2">
    <citation type="submission" date="2020-05" db="UniProtKB">
        <authorList>
            <consortium name="EnsemblMetazoa"/>
        </authorList>
    </citation>
    <scope>IDENTIFICATION</scope>
    <source>
        <strain evidence="5">wikel</strain>
    </source>
</reference>
<dbReference type="PANTHER" id="PTHR45703:SF22">
    <property type="entry name" value="DYNEIN CYTOPLASMIC 2 HEAVY CHAIN 1"/>
    <property type="match status" value="1"/>
</dbReference>
<evidence type="ECO:0000313" key="4">
    <source>
        <dbReference type="EMBL" id="EEC18130.1"/>
    </source>
</evidence>
<evidence type="ECO:0000259" key="3">
    <source>
        <dbReference type="Pfam" id="PF22597"/>
    </source>
</evidence>
<dbReference type="EMBL" id="DS935743">
    <property type="protein sequence ID" value="EEC18130.1"/>
    <property type="molecule type" value="Genomic_DNA"/>
</dbReference>
<dbReference type="Pfam" id="PF22597">
    <property type="entry name" value="DYN_lid"/>
    <property type="match status" value="1"/>
</dbReference>
<keyword evidence="6" id="KW-1185">Reference proteome</keyword>
<dbReference type="HOGENOM" id="CLU_486260_0_0_1"/>
<evidence type="ECO:0000259" key="2">
    <source>
        <dbReference type="Pfam" id="PF12780"/>
    </source>
</evidence>